<proteinExistence type="predicted"/>
<evidence type="ECO:0000313" key="3">
    <source>
        <dbReference type="WBParaSite" id="jg15899"/>
    </source>
</evidence>
<feature type="compositionally biased region" description="Low complexity" evidence="1">
    <location>
        <begin position="401"/>
        <end position="417"/>
    </location>
</feature>
<reference evidence="3" key="1">
    <citation type="submission" date="2022-11" db="UniProtKB">
        <authorList>
            <consortium name="WormBaseParasite"/>
        </authorList>
    </citation>
    <scope>IDENTIFICATION</scope>
</reference>
<protein>
    <submittedName>
        <fullName evidence="3">Uncharacterized protein</fullName>
    </submittedName>
</protein>
<dbReference type="WBParaSite" id="jg15899">
    <property type="protein sequence ID" value="jg15899"/>
    <property type="gene ID" value="jg15899"/>
</dbReference>
<dbReference type="AlphaFoldDB" id="A0A915D4T1"/>
<name>A0A915D4T1_9BILA</name>
<evidence type="ECO:0000256" key="1">
    <source>
        <dbReference type="SAM" id="MobiDB-lite"/>
    </source>
</evidence>
<accession>A0A915D4T1</accession>
<organism evidence="2 3">
    <name type="scientific">Ditylenchus dipsaci</name>
    <dbReference type="NCBI Taxonomy" id="166011"/>
    <lineage>
        <taxon>Eukaryota</taxon>
        <taxon>Metazoa</taxon>
        <taxon>Ecdysozoa</taxon>
        <taxon>Nematoda</taxon>
        <taxon>Chromadorea</taxon>
        <taxon>Rhabditida</taxon>
        <taxon>Tylenchina</taxon>
        <taxon>Tylenchomorpha</taxon>
        <taxon>Sphaerularioidea</taxon>
        <taxon>Anguinidae</taxon>
        <taxon>Anguininae</taxon>
        <taxon>Ditylenchus</taxon>
    </lineage>
</organism>
<evidence type="ECO:0000313" key="2">
    <source>
        <dbReference type="Proteomes" id="UP000887574"/>
    </source>
</evidence>
<keyword evidence="2" id="KW-1185">Reference proteome</keyword>
<feature type="region of interest" description="Disordered" evidence="1">
    <location>
        <begin position="323"/>
        <end position="417"/>
    </location>
</feature>
<feature type="compositionally biased region" description="Low complexity" evidence="1">
    <location>
        <begin position="149"/>
        <end position="160"/>
    </location>
</feature>
<feature type="compositionally biased region" description="Polar residues" evidence="1">
    <location>
        <begin position="133"/>
        <end position="142"/>
    </location>
</feature>
<feature type="compositionally biased region" description="Polar residues" evidence="1">
    <location>
        <begin position="71"/>
        <end position="94"/>
    </location>
</feature>
<feature type="compositionally biased region" description="Acidic residues" evidence="1">
    <location>
        <begin position="384"/>
        <end position="393"/>
    </location>
</feature>
<sequence length="417" mass="47287">MLFARNLELLRNGFSEERNSFTEPYNEPVRRSGRDRHNLLYNSLDENIMQTPLFQHILDEANNSRHHGKLYSTTTSPSRSQNASNNKQASQPASSAIRRPSALLARERLHHYDHSNNRQQEDDDDEGPDFESNRYSFRSRQSSMKEYHTNSNTNSVGNSGKKNRSNGHRIYDEVGSFSPTPKSVHSEDDEVPMDENKHGRSRKSLNKSINGKSISPKDMSISSVTDGRRLSSRVANQSMRTQLLRRSGGLALSTEYKSSGSDGYVASKKAMQPLERLAIEGGGEEEDQDFGLTMYERVKSQPRTRQCRQNYQVNSVEYIEEGETKPLLNRHNNQQQDYQPQVKRSRYSRERTSHRVVIDDGEDENSRETVDSNDGPPKNAVEAPNEEEEEDPDALGSTFQTTTSSNNPATANSAVQH</sequence>
<feature type="compositionally biased region" description="Polar residues" evidence="1">
    <location>
        <begin position="330"/>
        <end position="339"/>
    </location>
</feature>
<feature type="region of interest" description="Disordered" evidence="1">
    <location>
        <begin position="67"/>
        <end position="97"/>
    </location>
</feature>
<feature type="region of interest" description="Disordered" evidence="1">
    <location>
        <begin position="112"/>
        <end position="228"/>
    </location>
</feature>
<dbReference type="Proteomes" id="UP000887574">
    <property type="component" value="Unplaced"/>
</dbReference>
<feature type="compositionally biased region" description="Basic and acidic residues" evidence="1">
    <location>
        <begin position="347"/>
        <end position="370"/>
    </location>
</feature>